<evidence type="ECO:0000256" key="8">
    <source>
        <dbReference type="ARBA" id="ARBA00022840"/>
    </source>
</evidence>
<dbReference type="InterPro" id="IPR049734">
    <property type="entry name" value="NudC-like_C"/>
</dbReference>
<evidence type="ECO:0000256" key="3">
    <source>
        <dbReference type="ARBA" id="ARBA00009595"/>
    </source>
</evidence>
<dbReference type="GO" id="GO:0046872">
    <property type="term" value="F:metal ion binding"/>
    <property type="evidence" value="ECO:0007669"/>
    <property type="project" value="UniProtKB-KW"/>
</dbReference>
<comment type="similarity">
    <text evidence="3">Belongs to the Nudix hydrolase family. NudC subfamily.</text>
</comment>
<dbReference type="Gene3D" id="3.90.79.10">
    <property type="entry name" value="Nucleoside Triphosphate Pyrophosphohydrolase"/>
    <property type="match status" value="1"/>
</dbReference>
<dbReference type="PROSITE" id="PS51192">
    <property type="entry name" value="HELICASE_ATP_BIND_1"/>
    <property type="match status" value="1"/>
</dbReference>
<keyword evidence="7" id="KW-0378">Hydrolase</keyword>
<dbReference type="SUPFAM" id="SSF55811">
    <property type="entry name" value="Nudix"/>
    <property type="match status" value="1"/>
</dbReference>
<dbReference type="InterPro" id="IPR011545">
    <property type="entry name" value="DEAD/DEAH_box_helicase_dom"/>
</dbReference>
<dbReference type="InterPro" id="IPR015797">
    <property type="entry name" value="NUDIX_hydrolase-like_dom_sf"/>
</dbReference>
<dbReference type="Pfam" id="PF00271">
    <property type="entry name" value="Helicase_C"/>
    <property type="match status" value="1"/>
</dbReference>
<accession>A0AA91Q3Y3</accession>
<dbReference type="CDD" id="cd03429">
    <property type="entry name" value="NUDIX_NADH_pyrophosphatase_Nudt13"/>
    <property type="match status" value="1"/>
</dbReference>
<dbReference type="Pfam" id="PF00270">
    <property type="entry name" value="DEAD"/>
    <property type="match status" value="1"/>
</dbReference>
<evidence type="ECO:0000256" key="5">
    <source>
        <dbReference type="ARBA" id="ARBA00022723"/>
    </source>
</evidence>
<dbReference type="GO" id="GO:0005829">
    <property type="term" value="C:cytosol"/>
    <property type="evidence" value="ECO:0007669"/>
    <property type="project" value="TreeGrafter"/>
</dbReference>
<evidence type="ECO:0000256" key="11">
    <source>
        <dbReference type="ARBA" id="ARBA00023679"/>
    </source>
</evidence>
<evidence type="ECO:0000313" key="16">
    <source>
        <dbReference type="Proteomes" id="UP000195602"/>
    </source>
</evidence>
<evidence type="ECO:0000256" key="9">
    <source>
        <dbReference type="ARBA" id="ARBA00022842"/>
    </source>
</evidence>
<dbReference type="Proteomes" id="UP000195602">
    <property type="component" value="Unassembled WGS sequence"/>
</dbReference>
<keyword evidence="5" id="KW-0479">Metal-binding</keyword>
<feature type="domain" description="Nudix hydrolase" evidence="14">
    <location>
        <begin position="778"/>
        <end position="916"/>
    </location>
</feature>
<dbReference type="GO" id="GO:0006742">
    <property type="term" value="P:NADP+ catabolic process"/>
    <property type="evidence" value="ECO:0007669"/>
    <property type="project" value="TreeGrafter"/>
</dbReference>
<dbReference type="InterPro" id="IPR014001">
    <property type="entry name" value="Helicase_ATP-bd"/>
</dbReference>
<keyword evidence="10" id="KW-0520">NAD</keyword>
<dbReference type="GO" id="GO:0005524">
    <property type="term" value="F:ATP binding"/>
    <property type="evidence" value="ECO:0007669"/>
    <property type="project" value="UniProtKB-KW"/>
</dbReference>
<evidence type="ECO:0000256" key="6">
    <source>
        <dbReference type="ARBA" id="ARBA00022741"/>
    </source>
</evidence>
<dbReference type="Pfam" id="PF00293">
    <property type="entry name" value="NUDIX"/>
    <property type="match status" value="1"/>
</dbReference>
<sequence>MRCLNPIIRWPFGLNYSLARTQLRFFRTKKKQPNSRQGKLLDAPATEKKSKLFAFGNFASLQRPAKNEISKSETVIEKISSFNSLRIFPTVRAAMIKEIKEGYNLKSTYVKSKEELEIKPSPVQVAAIRKINQPRKVSAKQSTAANGNEILKELILENESKKLKVFTVAAETGSGKTWAYLASVFSKLKEDDANLFNRSKKLYSEAKQFETIRAVILLPTHELVDQVYDTAFRASTLPIDLEEDVGAKMLQSSGFKSFLEAEGTKNLGLKVVKWGSGDSHERLFQSAQKGRIDVLVTTPAKIQGLAKLTNIPRQFRLFNFVEYCVVDEADTLMDNSWFPDTSTVLRRFNKLKDLIMCSATIPKEFNKTMKSMFKDENSVISIVTPSVHKIPKQIVLKVIDAQQAPYHGSKSRCLAQALYAIYNDGTEAGYVKRILVFVNEKKDVEPLVETLITKYGHRQADIVAVTGKDSAVERGEKIDSFIRPATLLEDDPDGSKIKVLVTTDLLARGLNFSGIKNVILMDIPRSSVDLIHQFITNALFHPSTRFIFYENGNPLVNKDVEEKRLVILCNGDDQLSTVEGTSVSATSKGLLAPTSEVRPNWTKVLETWSEDNKEHNTGLRDDAKPTFLFMGLKDESVGVDLQQLKLHDGEKYLDHQGRYSGIPYFGVDVSNSPHVAKDVREHIMTYNSQVEEKSLIFTTSRKHTLGFSNDEAALYSHGKMYFDWLGRNKFCPGCGSKVIPIHAGGKLRCTNDENRTDGENIIHSCPVKNTSVSNVSFPRTDCVVITAITDKARTKMLLSLNKRYAFTKMYSCTSGFMEPSETIEVATKREIWEETGVVCNDIQILMTQPWPFPANLMIGCVATVEFNGQNEVIHLGHDRELADARWFDVSFVKKLVDGEHTEETNPEGIILPSDISVAFSLIKHVLDRSEVKL</sequence>
<evidence type="ECO:0000256" key="2">
    <source>
        <dbReference type="ARBA" id="ARBA00001947"/>
    </source>
</evidence>
<dbReference type="GO" id="GO:0019677">
    <property type="term" value="P:NAD+ catabolic process"/>
    <property type="evidence" value="ECO:0007669"/>
    <property type="project" value="TreeGrafter"/>
</dbReference>
<evidence type="ECO:0000259" key="14">
    <source>
        <dbReference type="PROSITE" id="PS51462"/>
    </source>
</evidence>
<evidence type="ECO:0000256" key="10">
    <source>
        <dbReference type="ARBA" id="ARBA00023027"/>
    </source>
</evidence>
<dbReference type="SUPFAM" id="SSF52540">
    <property type="entry name" value="P-loop containing nucleoside triphosphate hydrolases"/>
    <property type="match status" value="1"/>
</dbReference>
<reference evidence="15 16" key="1">
    <citation type="submission" date="2017-04" db="EMBL/GenBank/DDBJ databases">
        <title>Draft genome of the yeast Clavispora lusitaniae type strain CBS 6936.</title>
        <authorList>
            <person name="Durrens P."/>
            <person name="Klopp C."/>
            <person name="Biteau N."/>
            <person name="Fitton-Ouhabi V."/>
            <person name="Dementhon K."/>
            <person name="Accoceberry I."/>
            <person name="Sherman D.J."/>
            <person name="Noel T."/>
        </authorList>
    </citation>
    <scope>NUCLEOTIDE SEQUENCE [LARGE SCALE GENOMIC DNA]</scope>
    <source>
        <strain evidence="15 16">CBS 6936</strain>
    </source>
</reference>
<evidence type="ECO:0000259" key="12">
    <source>
        <dbReference type="PROSITE" id="PS51192"/>
    </source>
</evidence>
<comment type="cofactor">
    <cofactor evidence="2">
        <name>Zn(2+)</name>
        <dbReference type="ChEBI" id="CHEBI:29105"/>
    </cofactor>
</comment>
<organism evidence="15 16">
    <name type="scientific">Clavispora lusitaniae</name>
    <name type="common">Candida lusitaniae</name>
    <dbReference type="NCBI Taxonomy" id="36911"/>
    <lineage>
        <taxon>Eukaryota</taxon>
        <taxon>Fungi</taxon>
        <taxon>Dikarya</taxon>
        <taxon>Ascomycota</taxon>
        <taxon>Saccharomycotina</taxon>
        <taxon>Pichiomycetes</taxon>
        <taxon>Metschnikowiaceae</taxon>
        <taxon>Clavispora</taxon>
    </lineage>
</organism>
<keyword evidence="15" id="KW-0347">Helicase</keyword>
<name>A0AA91Q3Y3_CLALS</name>
<keyword evidence="6" id="KW-0547">Nucleotide-binding</keyword>
<dbReference type="PROSITE" id="PS51462">
    <property type="entry name" value="NUDIX"/>
    <property type="match status" value="1"/>
</dbReference>
<dbReference type="SMART" id="SM00490">
    <property type="entry name" value="HELICc"/>
    <property type="match status" value="1"/>
</dbReference>
<dbReference type="PANTHER" id="PTHR42904:SF6">
    <property type="entry name" value="NAD-CAPPED RNA HYDROLASE NUDT12"/>
    <property type="match status" value="1"/>
</dbReference>
<evidence type="ECO:0000259" key="13">
    <source>
        <dbReference type="PROSITE" id="PS51194"/>
    </source>
</evidence>
<keyword evidence="9" id="KW-0460">Magnesium</keyword>
<dbReference type="InterPro" id="IPR027417">
    <property type="entry name" value="P-loop_NTPase"/>
</dbReference>
<dbReference type="PANTHER" id="PTHR42904">
    <property type="entry name" value="NUDIX HYDROLASE, NUDC SUBFAMILY"/>
    <property type="match status" value="1"/>
</dbReference>
<comment type="caution">
    <text evidence="15">The sequence shown here is derived from an EMBL/GenBank/DDBJ whole genome shotgun (WGS) entry which is preliminary data.</text>
</comment>
<gene>
    <name evidence="15" type="ORF">A9F13_01g03355</name>
</gene>
<protein>
    <recommendedName>
        <fullName evidence="4">NAD(+) diphosphatase</fullName>
        <ecNumber evidence="4">3.6.1.22</ecNumber>
    </recommendedName>
</protein>
<dbReference type="GO" id="GO:0003676">
    <property type="term" value="F:nucleic acid binding"/>
    <property type="evidence" value="ECO:0007669"/>
    <property type="project" value="InterPro"/>
</dbReference>
<feature type="domain" description="Helicase C-terminal" evidence="13">
    <location>
        <begin position="413"/>
        <end position="579"/>
    </location>
</feature>
<feature type="domain" description="Helicase ATP-binding" evidence="12">
    <location>
        <begin position="157"/>
        <end position="379"/>
    </location>
</feature>
<dbReference type="EC" id="3.6.1.22" evidence="4"/>
<dbReference type="GO" id="GO:0005777">
    <property type="term" value="C:peroxisome"/>
    <property type="evidence" value="ECO:0007669"/>
    <property type="project" value="TreeGrafter"/>
</dbReference>
<dbReference type="Gene3D" id="3.90.79.20">
    <property type="match status" value="1"/>
</dbReference>
<dbReference type="InterPro" id="IPR050241">
    <property type="entry name" value="NAD-cap_RNA_hydrolase_NudC"/>
</dbReference>
<dbReference type="KEGG" id="clus:A9F13_01g03355"/>
<dbReference type="InterPro" id="IPR000086">
    <property type="entry name" value="NUDIX_hydrolase_dom"/>
</dbReference>
<dbReference type="SMART" id="SM00487">
    <property type="entry name" value="DEXDc"/>
    <property type="match status" value="1"/>
</dbReference>
<comment type="catalytic activity">
    <reaction evidence="11">
        <text>a 5'-end NAD(+)-phospho-ribonucleoside in mRNA + H2O = a 5'-end phospho-adenosine-phospho-ribonucleoside in mRNA + beta-nicotinamide D-ribonucleotide + 2 H(+)</text>
        <dbReference type="Rhea" id="RHEA:60876"/>
        <dbReference type="Rhea" id="RHEA-COMP:15698"/>
        <dbReference type="Rhea" id="RHEA-COMP:15719"/>
        <dbReference type="ChEBI" id="CHEBI:14649"/>
        <dbReference type="ChEBI" id="CHEBI:15377"/>
        <dbReference type="ChEBI" id="CHEBI:15378"/>
        <dbReference type="ChEBI" id="CHEBI:144029"/>
        <dbReference type="ChEBI" id="CHEBI:144051"/>
    </reaction>
    <physiologicalReaction direction="left-to-right" evidence="11">
        <dbReference type="Rhea" id="RHEA:60877"/>
    </physiologicalReaction>
</comment>
<dbReference type="AlphaFoldDB" id="A0AA91Q3Y3"/>
<dbReference type="GO" id="GO:0035529">
    <property type="term" value="F:NADH pyrophosphatase activity"/>
    <property type="evidence" value="ECO:0007669"/>
    <property type="project" value="TreeGrafter"/>
</dbReference>
<evidence type="ECO:0000256" key="7">
    <source>
        <dbReference type="ARBA" id="ARBA00022801"/>
    </source>
</evidence>
<dbReference type="InterPro" id="IPR001650">
    <property type="entry name" value="Helicase_C-like"/>
</dbReference>
<keyword evidence="8" id="KW-0067">ATP-binding</keyword>
<dbReference type="Gene3D" id="3.40.50.300">
    <property type="entry name" value="P-loop containing nucleotide triphosphate hydrolases"/>
    <property type="match status" value="2"/>
</dbReference>
<dbReference type="EMBL" id="LYUB02000001">
    <property type="protein sequence ID" value="OVF10900.1"/>
    <property type="molecule type" value="Genomic_DNA"/>
</dbReference>
<comment type="cofactor">
    <cofactor evidence="1">
        <name>Mg(2+)</name>
        <dbReference type="ChEBI" id="CHEBI:18420"/>
    </cofactor>
</comment>
<dbReference type="GO" id="GO:0004386">
    <property type="term" value="F:helicase activity"/>
    <property type="evidence" value="ECO:0007669"/>
    <property type="project" value="UniProtKB-KW"/>
</dbReference>
<proteinExistence type="inferred from homology"/>
<evidence type="ECO:0000313" key="15">
    <source>
        <dbReference type="EMBL" id="OVF10900.1"/>
    </source>
</evidence>
<dbReference type="PROSITE" id="PS51194">
    <property type="entry name" value="HELICASE_CTER"/>
    <property type="match status" value="1"/>
</dbReference>
<evidence type="ECO:0000256" key="1">
    <source>
        <dbReference type="ARBA" id="ARBA00001946"/>
    </source>
</evidence>
<evidence type="ECO:0000256" key="4">
    <source>
        <dbReference type="ARBA" id="ARBA00012381"/>
    </source>
</evidence>